<dbReference type="InterPro" id="IPR011050">
    <property type="entry name" value="Pectin_lyase_fold/virulence"/>
</dbReference>
<dbReference type="PANTHER" id="PTHR41339">
    <property type="entry name" value="LIPL48"/>
    <property type="match status" value="1"/>
</dbReference>
<feature type="signal peptide" evidence="1">
    <location>
        <begin position="1"/>
        <end position="17"/>
    </location>
</feature>
<protein>
    <recommendedName>
        <fullName evidence="4">Lipoprotein</fullName>
    </recommendedName>
</protein>
<dbReference type="PANTHER" id="PTHR41339:SF1">
    <property type="entry name" value="SECRETED PROTEIN"/>
    <property type="match status" value="1"/>
</dbReference>
<dbReference type="SUPFAM" id="SSF51126">
    <property type="entry name" value="Pectin lyase-like"/>
    <property type="match status" value="1"/>
</dbReference>
<proteinExistence type="predicted"/>
<keyword evidence="3" id="KW-1185">Reference proteome</keyword>
<keyword evidence="1" id="KW-0732">Signal</keyword>
<name>A0A7K0KDT3_9BACT</name>
<dbReference type="EMBL" id="VUNG01000009">
    <property type="protein sequence ID" value="MST84091.1"/>
    <property type="molecule type" value="Genomic_DNA"/>
</dbReference>
<dbReference type="RefSeq" id="WP_154533674.1">
    <property type="nucleotide sequence ID" value="NZ_VUNG01000009.1"/>
</dbReference>
<gene>
    <name evidence="2" type="ORF">FYJ73_05325</name>
</gene>
<evidence type="ECO:0000313" key="2">
    <source>
        <dbReference type="EMBL" id="MST84091.1"/>
    </source>
</evidence>
<dbReference type="AlphaFoldDB" id="A0A7K0KDT3"/>
<evidence type="ECO:0000256" key="1">
    <source>
        <dbReference type="SAM" id="SignalP"/>
    </source>
</evidence>
<accession>A0A7K0KDT3</accession>
<comment type="caution">
    <text evidence="2">The sequence shown here is derived from an EMBL/GenBank/DDBJ whole genome shotgun (WGS) entry which is preliminary data.</text>
</comment>
<organism evidence="2 3">
    <name type="scientific">Hallella mizrahii</name>
    <dbReference type="NCBI Taxonomy" id="2606637"/>
    <lineage>
        <taxon>Bacteria</taxon>
        <taxon>Pseudomonadati</taxon>
        <taxon>Bacteroidota</taxon>
        <taxon>Bacteroidia</taxon>
        <taxon>Bacteroidales</taxon>
        <taxon>Prevotellaceae</taxon>
        <taxon>Hallella</taxon>
    </lineage>
</organism>
<evidence type="ECO:0008006" key="4">
    <source>
        <dbReference type="Google" id="ProtNLM"/>
    </source>
</evidence>
<evidence type="ECO:0000313" key="3">
    <source>
        <dbReference type="Proteomes" id="UP000438914"/>
    </source>
</evidence>
<dbReference type="Proteomes" id="UP000438914">
    <property type="component" value="Unassembled WGS sequence"/>
</dbReference>
<dbReference type="PROSITE" id="PS51257">
    <property type="entry name" value="PROKAR_LIPOPROTEIN"/>
    <property type="match status" value="1"/>
</dbReference>
<reference evidence="2 3" key="1">
    <citation type="submission" date="2019-08" db="EMBL/GenBank/DDBJ databases">
        <title>In-depth cultivation of the pig gut microbiome towards novel bacterial diversity and tailored functional studies.</title>
        <authorList>
            <person name="Wylensek D."/>
            <person name="Hitch T.C.A."/>
            <person name="Clavel T."/>
        </authorList>
    </citation>
    <scope>NUCLEOTIDE SEQUENCE [LARGE SCALE GENOMIC DNA]</scope>
    <source>
        <strain evidence="2 3">LKV-178-WT-2A</strain>
    </source>
</reference>
<sequence>MFSKNSIWKSLCIVALAATFSACNSSDAPLSPEFTTISSSVQADSISSTSSSLLFTNGSPDINGKEIGNGSKEMTFRGTQTINSGVYELKGIIRIAKGAKVKIEAGATIKCDTESPSGLIVENGGTLVAEGNAQAPIVFTSSKETKDRQPGDWIGLIICGNARNNLKSAATDKVNLSYGGDDDLSGTGLLRYIRIEYAGRKLYDDLTPSGLLFASTGKGLQVDHVEVSNSGGDSFNWIGGDTDCKYIVSDQCEQNDFNVSNGYRGNVQFGISIRDLSTCKANGNGIESMNAESGLLTDPTTQATFSNMTFINTSNETVNLSKQSFHSAIYVSRSACVNCYNSIFIGWPVGVTIDNYQSLSRMLAKEGKMNISNNTFVNVNTLGSDAQGVIEDVRVDKFTNENSLKTKGQRSFTSCWLRDKGENKQYLSEEELKFQVRIEPTLQSPTNEAASFEELDNWFTRVTYIGALNTNAQWINFWTHFSY</sequence>
<feature type="chain" id="PRO_5029467924" description="Lipoprotein" evidence="1">
    <location>
        <begin position="18"/>
        <end position="483"/>
    </location>
</feature>